<feature type="transmembrane region" description="Helical" evidence="2">
    <location>
        <begin position="116"/>
        <end position="138"/>
    </location>
</feature>
<accession>A0ABU1PY23</accession>
<keyword evidence="2" id="KW-0812">Transmembrane</keyword>
<feature type="region of interest" description="Disordered" evidence="1">
    <location>
        <begin position="1"/>
        <end position="79"/>
    </location>
</feature>
<name>A0ABU1PY23_9PSEU</name>
<keyword evidence="4" id="KW-1185">Reference proteome</keyword>
<dbReference type="Proteomes" id="UP001268819">
    <property type="component" value="Unassembled WGS sequence"/>
</dbReference>
<feature type="compositionally biased region" description="Low complexity" evidence="1">
    <location>
        <begin position="21"/>
        <end position="40"/>
    </location>
</feature>
<gene>
    <name evidence="3" type="ORF">J2S66_003910</name>
</gene>
<keyword evidence="2" id="KW-1133">Transmembrane helix</keyword>
<dbReference type="EMBL" id="JAVDSG010000001">
    <property type="protein sequence ID" value="MDR6595526.1"/>
    <property type="molecule type" value="Genomic_DNA"/>
</dbReference>
<keyword evidence="2" id="KW-0472">Membrane</keyword>
<reference evidence="3 4" key="1">
    <citation type="submission" date="2023-07" db="EMBL/GenBank/DDBJ databases">
        <title>Sequencing the genomes of 1000 actinobacteria strains.</title>
        <authorList>
            <person name="Klenk H.-P."/>
        </authorList>
    </citation>
    <scope>NUCLEOTIDE SEQUENCE [LARGE SCALE GENOMIC DNA]</scope>
    <source>
        <strain evidence="3 4">DSM 43749</strain>
    </source>
</reference>
<evidence type="ECO:0000313" key="4">
    <source>
        <dbReference type="Proteomes" id="UP001268819"/>
    </source>
</evidence>
<organism evidence="3 4">
    <name type="scientific">Saccharothrix longispora</name>
    <dbReference type="NCBI Taxonomy" id="33920"/>
    <lineage>
        <taxon>Bacteria</taxon>
        <taxon>Bacillati</taxon>
        <taxon>Actinomycetota</taxon>
        <taxon>Actinomycetes</taxon>
        <taxon>Pseudonocardiales</taxon>
        <taxon>Pseudonocardiaceae</taxon>
        <taxon>Saccharothrix</taxon>
    </lineage>
</organism>
<evidence type="ECO:0000256" key="1">
    <source>
        <dbReference type="SAM" id="MobiDB-lite"/>
    </source>
</evidence>
<feature type="transmembrane region" description="Helical" evidence="2">
    <location>
        <begin position="144"/>
        <end position="165"/>
    </location>
</feature>
<feature type="compositionally biased region" description="Pro residues" evidence="1">
    <location>
        <begin position="60"/>
        <end position="75"/>
    </location>
</feature>
<comment type="caution">
    <text evidence="3">The sequence shown here is derived from an EMBL/GenBank/DDBJ whole genome shotgun (WGS) entry which is preliminary data.</text>
</comment>
<sequence>MSDETQDDSTTRTRTPRARTTRAAASKQAGPEPATAEPATKPSPRPRTVSEPQPTAKAAPPAPTPKAPAPAPKPAAPYSVDDHREQFVRAYLRHRVGERLAGFEQARARYTSARRWTTAGTVLLFTAAAALGAVAVADAPRRELWAFLATVAAAGATALAVYEAAFSFRALSRRSANGVALLHLLQAHGAPEGEDGVNAFRTEVESVLRHSD</sequence>
<protein>
    <recommendedName>
        <fullName evidence="5">SMODS and SLOG-associating 2TM effector domain-containing protein</fullName>
    </recommendedName>
</protein>
<dbReference type="RefSeq" id="WP_310308583.1">
    <property type="nucleotide sequence ID" value="NZ_BAAAXB010000001.1"/>
</dbReference>
<proteinExistence type="predicted"/>
<evidence type="ECO:0000313" key="3">
    <source>
        <dbReference type="EMBL" id="MDR6595526.1"/>
    </source>
</evidence>
<evidence type="ECO:0008006" key="5">
    <source>
        <dbReference type="Google" id="ProtNLM"/>
    </source>
</evidence>
<evidence type="ECO:0000256" key="2">
    <source>
        <dbReference type="SAM" id="Phobius"/>
    </source>
</evidence>